<keyword evidence="3" id="KW-1185">Reference proteome</keyword>
<evidence type="ECO:0000256" key="1">
    <source>
        <dbReference type="SAM" id="Phobius"/>
    </source>
</evidence>
<accession>A0A3Q3GJA0</accession>
<keyword evidence="1" id="KW-0472">Membrane</keyword>
<dbReference type="AlphaFoldDB" id="A0A3Q3GJA0"/>
<dbReference type="InParanoid" id="A0A3Q3GJA0"/>
<dbReference type="GeneTree" id="ENSGT00940000176998"/>
<reference evidence="2" key="2">
    <citation type="submission" date="2025-09" db="UniProtKB">
        <authorList>
            <consortium name="Ensembl"/>
        </authorList>
    </citation>
    <scope>IDENTIFICATION</scope>
</reference>
<feature type="transmembrane region" description="Helical" evidence="1">
    <location>
        <begin position="6"/>
        <end position="27"/>
    </location>
</feature>
<name>A0A3Q3GJA0_9LABR</name>
<proteinExistence type="predicted"/>
<keyword evidence="1" id="KW-0812">Transmembrane</keyword>
<dbReference type="Ensembl" id="ENSLBET00000034793.1">
    <property type="protein sequence ID" value="ENSLBEP00000033326.1"/>
    <property type="gene ID" value="ENSLBEG00000025102.1"/>
</dbReference>
<evidence type="ECO:0000313" key="2">
    <source>
        <dbReference type="Ensembl" id="ENSLBEP00000033326.1"/>
    </source>
</evidence>
<organism evidence="2 3">
    <name type="scientific">Labrus bergylta</name>
    <name type="common">ballan wrasse</name>
    <dbReference type="NCBI Taxonomy" id="56723"/>
    <lineage>
        <taxon>Eukaryota</taxon>
        <taxon>Metazoa</taxon>
        <taxon>Chordata</taxon>
        <taxon>Craniata</taxon>
        <taxon>Vertebrata</taxon>
        <taxon>Euteleostomi</taxon>
        <taxon>Actinopterygii</taxon>
        <taxon>Neopterygii</taxon>
        <taxon>Teleostei</taxon>
        <taxon>Neoteleostei</taxon>
        <taxon>Acanthomorphata</taxon>
        <taxon>Eupercaria</taxon>
        <taxon>Labriformes</taxon>
        <taxon>Labridae</taxon>
        <taxon>Labrus</taxon>
    </lineage>
</organism>
<evidence type="ECO:0000313" key="3">
    <source>
        <dbReference type="Proteomes" id="UP000261660"/>
    </source>
</evidence>
<reference evidence="2" key="1">
    <citation type="submission" date="2025-08" db="UniProtKB">
        <authorList>
            <consortium name="Ensembl"/>
        </authorList>
    </citation>
    <scope>IDENTIFICATION</scope>
</reference>
<evidence type="ECO:0008006" key="4">
    <source>
        <dbReference type="Google" id="ProtNLM"/>
    </source>
</evidence>
<protein>
    <recommendedName>
        <fullName evidence="4">Interleukin</fullName>
    </recommendedName>
</protein>
<keyword evidence="1" id="KW-1133">Transmembrane helix</keyword>
<dbReference type="Proteomes" id="UP000261660">
    <property type="component" value="Unplaced"/>
</dbReference>
<sequence>MKTMMLLVLPALYLLVYSLIIFLHILFETNLKHLIPFYVVQKLFVEDVSLLAEGKEPCGNKFFCKVHQILEKHEKIKKDIHFVHVLETYINETLNVNCMETLKNVTTSVENKSMSVLLENLLKCCQYRNLNAHCKDLIRLGSR</sequence>